<dbReference type="InterPro" id="IPR003891">
    <property type="entry name" value="Initiation_fac_eIF4g_MI"/>
</dbReference>
<gene>
    <name evidence="3" type="ORF">PGLA2088_LOCUS30173</name>
</gene>
<dbReference type="PROSITE" id="PS51366">
    <property type="entry name" value="MI"/>
    <property type="match status" value="1"/>
</dbReference>
<evidence type="ECO:0000313" key="4">
    <source>
        <dbReference type="Proteomes" id="UP000626109"/>
    </source>
</evidence>
<feature type="region of interest" description="Disordered" evidence="1">
    <location>
        <begin position="1"/>
        <end position="28"/>
    </location>
</feature>
<sequence length="202" mass="22431">MGSEDGTDQVTSSILGARPRSSSLGDEEALGGGLPANWTLEEFQKRVRGILDSYLLSGEVEEAVRSFQDFAVREASGFLDEVAVCALRTALEQTDQQRSRIAELLRRLHEENILDQASLARGFAKLVCTWEDLVVDCGSKSSVYLVDMLLSCMRGNCVVRAFLMRLPEGLVMAVLREGSEDEDKTELQEVARKLQQFKRGIQ</sequence>
<proteinExistence type="predicted"/>
<dbReference type="Pfam" id="PF02847">
    <property type="entry name" value="MA3"/>
    <property type="match status" value="1"/>
</dbReference>
<dbReference type="SUPFAM" id="SSF48371">
    <property type="entry name" value="ARM repeat"/>
    <property type="match status" value="1"/>
</dbReference>
<dbReference type="AlphaFoldDB" id="A0A813KAP3"/>
<reference evidence="3" key="1">
    <citation type="submission" date="2021-02" db="EMBL/GenBank/DDBJ databases">
        <authorList>
            <person name="Dougan E. K."/>
            <person name="Rhodes N."/>
            <person name="Thang M."/>
            <person name="Chan C."/>
        </authorList>
    </citation>
    <scope>NUCLEOTIDE SEQUENCE</scope>
</reference>
<dbReference type="EMBL" id="CAJNNW010028672">
    <property type="protein sequence ID" value="CAE8697201.1"/>
    <property type="molecule type" value="Genomic_DNA"/>
</dbReference>
<dbReference type="InterPro" id="IPR016024">
    <property type="entry name" value="ARM-type_fold"/>
</dbReference>
<dbReference type="Gene3D" id="1.25.40.180">
    <property type="match status" value="1"/>
</dbReference>
<name>A0A813KAP3_POLGL</name>
<dbReference type="SMART" id="SM00544">
    <property type="entry name" value="MA3"/>
    <property type="match status" value="1"/>
</dbReference>
<feature type="compositionally biased region" description="Polar residues" evidence="1">
    <location>
        <begin position="8"/>
        <end position="24"/>
    </location>
</feature>
<evidence type="ECO:0000256" key="1">
    <source>
        <dbReference type="SAM" id="MobiDB-lite"/>
    </source>
</evidence>
<dbReference type="Proteomes" id="UP000626109">
    <property type="component" value="Unassembled WGS sequence"/>
</dbReference>
<comment type="caution">
    <text evidence="3">The sequence shown here is derived from an EMBL/GenBank/DDBJ whole genome shotgun (WGS) entry which is preliminary data.</text>
</comment>
<accession>A0A813KAP3</accession>
<feature type="non-terminal residue" evidence="3">
    <location>
        <position position="1"/>
    </location>
</feature>
<feature type="domain" description="MI" evidence="2">
    <location>
        <begin position="42"/>
        <end position="168"/>
    </location>
</feature>
<organism evidence="3 4">
    <name type="scientific">Polarella glacialis</name>
    <name type="common">Dinoflagellate</name>
    <dbReference type="NCBI Taxonomy" id="89957"/>
    <lineage>
        <taxon>Eukaryota</taxon>
        <taxon>Sar</taxon>
        <taxon>Alveolata</taxon>
        <taxon>Dinophyceae</taxon>
        <taxon>Suessiales</taxon>
        <taxon>Suessiaceae</taxon>
        <taxon>Polarella</taxon>
    </lineage>
</organism>
<protein>
    <recommendedName>
        <fullName evidence="2">MI domain-containing protein</fullName>
    </recommendedName>
</protein>
<evidence type="ECO:0000313" key="3">
    <source>
        <dbReference type="EMBL" id="CAE8697201.1"/>
    </source>
</evidence>
<evidence type="ECO:0000259" key="2">
    <source>
        <dbReference type="PROSITE" id="PS51366"/>
    </source>
</evidence>